<sequence>MNLKSAFGRKILYLGVLVVMLVPLFLLGQPATGKGDRAGQLAEMRERFNIAESDLGEISPASETMKLASLGMRGVASTLLWNKAHDFSVRHEWDRLKATLNNIALLQPHFDRVWEFQAWNLAYNVSSEFDDYRQRYNMVGEGTDYLTRGVKQNRHASRLVWYTGWFYGQKLGMSDERKQFRELFADDEVWHEELLGEGIAVDSPEARGPMGKPDNWLVGRLWLNRGYDLVDSGVKIRRQTPINFYETGPKWRFKHAEAIEKEGVLDERAQNAWELASEDWGVLGNRSIPVTAPFTIKLDRIDELKRQRDEKDEQFIELVGDTTQTVRDELIAKLSETERELLNRPLSEMTGDEFNLRRGAEFKTKPARADVARRTDPDVRLRAIRLAGEIDDLEARINKTEGYRKQINYQYWKTLAIAEQEERTVRARRLVYEAEKANADAELDKAIELYEESFAIWADIFDDYPILIIDDTAEDLRDSIRRYAIAIDSQEFDEDFPLKTFVEMMDEDGYMDPDLYEKVRETQASKLEERQKEKEAEEKRLAEEAAKLEAAEKAKQQEEAESEETDSGSESDSSGSEEMNQDEASEAPESEAAESDEPESSENETEETDAADESSN</sequence>
<reference evidence="2 3" key="1">
    <citation type="submission" date="2019-02" db="EMBL/GenBank/DDBJ databases">
        <title>Deep-cultivation of Planctomycetes and their phenomic and genomic characterization uncovers novel biology.</title>
        <authorList>
            <person name="Wiegand S."/>
            <person name="Jogler M."/>
            <person name="Boedeker C."/>
            <person name="Pinto D."/>
            <person name="Vollmers J."/>
            <person name="Rivas-Marin E."/>
            <person name="Kohn T."/>
            <person name="Peeters S.H."/>
            <person name="Heuer A."/>
            <person name="Rast P."/>
            <person name="Oberbeckmann S."/>
            <person name="Bunk B."/>
            <person name="Jeske O."/>
            <person name="Meyerdierks A."/>
            <person name="Storesund J.E."/>
            <person name="Kallscheuer N."/>
            <person name="Luecker S."/>
            <person name="Lage O.M."/>
            <person name="Pohl T."/>
            <person name="Merkel B.J."/>
            <person name="Hornburger P."/>
            <person name="Mueller R.-W."/>
            <person name="Bruemmer F."/>
            <person name="Labrenz M."/>
            <person name="Spormann A.M."/>
            <person name="Op Den Camp H."/>
            <person name="Overmann J."/>
            <person name="Amann R."/>
            <person name="Jetten M.S.M."/>
            <person name="Mascher T."/>
            <person name="Medema M.H."/>
            <person name="Devos D.P."/>
            <person name="Kaster A.-K."/>
            <person name="Ovreas L."/>
            <person name="Rohde M."/>
            <person name="Galperin M.Y."/>
            <person name="Jogler C."/>
        </authorList>
    </citation>
    <scope>NUCLEOTIDE SEQUENCE [LARGE SCALE GENOMIC DNA]</scope>
    <source>
        <strain evidence="2 3">Pan14r</strain>
    </source>
</reference>
<evidence type="ECO:0000313" key="2">
    <source>
        <dbReference type="EMBL" id="TWT72006.1"/>
    </source>
</evidence>
<organism evidence="2 3">
    <name type="scientific">Crateriforma conspicua</name>
    <dbReference type="NCBI Taxonomy" id="2527996"/>
    <lineage>
        <taxon>Bacteria</taxon>
        <taxon>Pseudomonadati</taxon>
        <taxon>Planctomycetota</taxon>
        <taxon>Planctomycetia</taxon>
        <taxon>Planctomycetales</taxon>
        <taxon>Planctomycetaceae</taxon>
        <taxon>Crateriforma</taxon>
    </lineage>
</organism>
<protein>
    <recommendedName>
        <fullName evidence="4">IRE (Iron responsive element)</fullName>
    </recommendedName>
</protein>
<dbReference type="AlphaFoldDB" id="A0A5C5Y8K3"/>
<evidence type="ECO:0008006" key="4">
    <source>
        <dbReference type="Google" id="ProtNLM"/>
    </source>
</evidence>
<name>A0A5C5Y8K3_9PLAN</name>
<dbReference type="RefSeq" id="WP_146440116.1">
    <property type="nucleotide sequence ID" value="NZ_SJPL01000001.1"/>
</dbReference>
<comment type="caution">
    <text evidence="2">The sequence shown here is derived from an EMBL/GenBank/DDBJ whole genome shotgun (WGS) entry which is preliminary data.</text>
</comment>
<feature type="compositionally biased region" description="Acidic residues" evidence="1">
    <location>
        <begin position="559"/>
        <end position="569"/>
    </location>
</feature>
<accession>A0A5C5Y8K3</accession>
<proteinExistence type="predicted"/>
<dbReference type="OrthoDB" id="239224at2"/>
<dbReference type="EMBL" id="SJPL01000001">
    <property type="protein sequence ID" value="TWT72006.1"/>
    <property type="molecule type" value="Genomic_DNA"/>
</dbReference>
<evidence type="ECO:0000313" key="3">
    <source>
        <dbReference type="Proteomes" id="UP000317238"/>
    </source>
</evidence>
<feature type="compositionally biased region" description="Basic and acidic residues" evidence="1">
    <location>
        <begin position="526"/>
        <end position="558"/>
    </location>
</feature>
<feature type="region of interest" description="Disordered" evidence="1">
    <location>
        <begin position="526"/>
        <end position="616"/>
    </location>
</feature>
<keyword evidence="3" id="KW-1185">Reference proteome</keyword>
<gene>
    <name evidence="2" type="ORF">Pan14r_43230</name>
</gene>
<feature type="compositionally biased region" description="Acidic residues" evidence="1">
    <location>
        <begin position="579"/>
        <end position="616"/>
    </location>
</feature>
<dbReference type="Proteomes" id="UP000317238">
    <property type="component" value="Unassembled WGS sequence"/>
</dbReference>
<evidence type="ECO:0000256" key="1">
    <source>
        <dbReference type="SAM" id="MobiDB-lite"/>
    </source>
</evidence>